<dbReference type="CDD" id="cd15831">
    <property type="entry name" value="BTAD"/>
    <property type="match status" value="1"/>
</dbReference>
<dbReference type="Pfam" id="PF03704">
    <property type="entry name" value="BTAD"/>
    <property type="match status" value="1"/>
</dbReference>
<dbReference type="InterPro" id="IPR051677">
    <property type="entry name" value="AfsR-DnrI-RedD_regulator"/>
</dbReference>
<dbReference type="InterPro" id="IPR027417">
    <property type="entry name" value="P-loop_NTPase"/>
</dbReference>
<keyword evidence="4 6" id="KW-0238">DNA-binding</keyword>
<dbReference type="PROSITE" id="PS51755">
    <property type="entry name" value="OMPR_PHOB"/>
    <property type="match status" value="1"/>
</dbReference>
<evidence type="ECO:0000259" key="7">
    <source>
        <dbReference type="PROSITE" id="PS51755"/>
    </source>
</evidence>
<dbReference type="GO" id="GO:0043531">
    <property type="term" value="F:ADP binding"/>
    <property type="evidence" value="ECO:0007669"/>
    <property type="project" value="InterPro"/>
</dbReference>
<keyword evidence="2" id="KW-0902">Two-component regulatory system</keyword>
<keyword evidence="5" id="KW-0804">Transcription</keyword>
<dbReference type="InterPro" id="IPR036388">
    <property type="entry name" value="WH-like_DNA-bd_sf"/>
</dbReference>
<protein>
    <recommendedName>
        <fullName evidence="7">OmpR/PhoB-type domain-containing protein</fullName>
    </recommendedName>
</protein>
<dbReference type="PANTHER" id="PTHR35807">
    <property type="entry name" value="TRANSCRIPTIONAL REGULATOR REDD-RELATED"/>
    <property type="match status" value="1"/>
</dbReference>
<keyword evidence="9" id="KW-1185">Reference proteome</keyword>
<evidence type="ECO:0000256" key="6">
    <source>
        <dbReference type="PROSITE-ProRule" id="PRU01091"/>
    </source>
</evidence>
<evidence type="ECO:0000313" key="9">
    <source>
        <dbReference type="Proteomes" id="UP000267900"/>
    </source>
</evidence>
<sequence length="610" mass="66208">MTFHLLGPVEVRAGGNTLDIGGPKSRTVLAALLLAEGRVVSDTTLSEMLWGDNPPATSPTQIQTYVSRLRRLLGEDTPIVRRRPGYLMRLPAGLLDLTEFERLAADGRAALAAGSFHDAREKLTAALALWRGPAMSGVTEHLIHLEGPRLEEARLAVTLDRLDADLALGRHAEIVSELTGLVAQYPLREQLYARLMTALRLCGRQAEALELYHRCRRTLATELGVDPGDELRGLHQRILVGTRQPARPTRAPLGQLPPGLADFVGREPEVARLTEALRPGDGPRPVCVITGMAGIGKTALAVHAAHGLAPQYPDGQLYADLRGTGERPARPVDVLVRLLECLGVPTARPSDGLDRLSALYRSRLTGRRTLLLLDDAADAHQVRPLLPGAPGCAVLVTSRAPLAALAGARAVHPGCLPPDRSTELLGRIIGHHRTAAEEEAARRIAELCGGLPLALRIAGGLLASRPERPLDRLADRLADDHRLLDALRLPGLQLRPRLEDSYRALDPGARRALRLLSLPEEPRFSLWTAAVLLDLPLAVARELVERLLDARLLQVTTGPSAGQDRFSFHRVVRAFARERAVEADPEERGAALERVLRAWQDEQDGTEAVA</sequence>
<dbReference type="GO" id="GO:0006355">
    <property type="term" value="P:regulation of DNA-templated transcription"/>
    <property type="evidence" value="ECO:0007669"/>
    <property type="project" value="InterPro"/>
</dbReference>
<dbReference type="Gene3D" id="1.10.10.10">
    <property type="entry name" value="Winged helix-like DNA-binding domain superfamily/Winged helix DNA-binding domain"/>
    <property type="match status" value="1"/>
</dbReference>
<dbReference type="InterPro" id="IPR011990">
    <property type="entry name" value="TPR-like_helical_dom_sf"/>
</dbReference>
<evidence type="ECO:0000256" key="4">
    <source>
        <dbReference type="ARBA" id="ARBA00023125"/>
    </source>
</evidence>
<organism evidence="8 9">
    <name type="scientific">Streptomyces luteoverticillatus</name>
    <name type="common">Streptoverticillium luteoverticillatus</name>
    <dbReference type="NCBI Taxonomy" id="66425"/>
    <lineage>
        <taxon>Bacteria</taxon>
        <taxon>Bacillati</taxon>
        <taxon>Actinomycetota</taxon>
        <taxon>Actinomycetes</taxon>
        <taxon>Kitasatosporales</taxon>
        <taxon>Streptomycetaceae</taxon>
        <taxon>Streptomyces</taxon>
    </lineage>
</organism>
<dbReference type="SUPFAM" id="SSF52540">
    <property type="entry name" value="P-loop containing nucleoside triphosphate hydrolases"/>
    <property type="match status" value="1"/>
</dbReference>
<dbReference type="SUPFAM" id="SSF46894">
    <property type="entry name" value="C-terminal effector domain of the bipartite response regulators"/>
    <property type="match status" value="1"/>
</dbReference>
<comment type="similarity">
    <text evidence="1">Belongs to the AfsR/DnrI/RedD regulatory family.</text>
</comment>
<accession>A0A3S9PJX5</accession>
<dbReference type="PANTHER" id="PTHR35807:SF1">
    <property type="entry name" value="TRANSCRIPTIONAL REGULATOR REDD"/>
    <property type="match status" value="1"/>
</dbReference>
<dbReference type="Gene3D" id="3.40.50.300">
    <property type="entry name" value="P-loop containing nucleotide triphosphate hydrolases"/>
    <property type="match status" value="1"/>
</dbReference>
<dbReference type="Pfam" id="PF13191">
    <property type="entry name" value="AAA_16"/>
    <property type="match status" value="1"/>
</dbReference>
<evidence type="ECO:0000256" key="5">
    <source>
        <dbReference type="ARBA" id="ARBA00023163"/>
    </source>
</evidence>
<dbReference type="Pfam" id="PF00486">
    <property type="entry name" value="Trans_reg_C"/>
    <property type="match status" value="1"/>
</dbReference>
<evidence type="ECO:0000256" key="2">
    <source>
        <dbReference type="ARBA" id="ARBA00023012"/>
    </source>
</evidence>
<dbReference type="EMBL" id="CP034587">
    <property type="protein sequence ID" value="AZQ72643.1"/>
    <property type="molecule type" value="Genomic_DNA"/>
</dbReference>
<dbReference type="SMART" id="SM00862">
    <property type="entry name" value="Trans_reg_C"/>
    <property type="match status" value="1"/>
</dbReference>
<dbReference type="RefSeq" id="WP_126915162.1">
    <property type="nucleotide sequence ID" value="NZ_CP034587.1"/>
</dbReference>
<dbReference type="InterPro" id="IPR042197">
    <property type="entry name" value="Apaf_helical"/>
</dbReference>
<name>A0A3S9PJX5_STRLT</name>
<dbReference type="SUPFAM" id="SSF48452">
    <property type="entry name" value="TPR-like"/>
    <property type="match status" value="1"/>
</dbReference>
<feature type="domain" description="OmpR/PhoB-type" evidence="7">
    <location>
        <begin position="1"/>
        <end position="90"/>
    </location>
</feature>
<dbReference type="Gene3D" id="1.10.8.430">
    <property type="entry name" value="Helical domain of apoptotic protease-activating factors"/>
    <property type="match status" value="1"/>
</dbReference>
<dbReference type="InterPro" id="IPR005158">
    <property type="entry name" value="BTAD"/>
</dbReference>
<feature type="DNA-binding region" description="OmpR/PhoB-type" evidence="6">
    <location>
        <begin position="1"/>
        <end position="90"/>
    </location>
</feature>
<dbReference type="Gene3D" id="1.25.40.10">
    <property type="entry name" value="Tetratricopeptide repeat domain"/>
    <property type="match status" value="1"/>
</dbReference>
<evidence type="ECO:0000256" key="1">
    <source>
        <dbReference type="ARBA" id="ARBA00005820"/>
    </source>
</evidence>
<keyword evidence="3" id="KW-0805">Transcription regulation</keyword>
<reference evidence="8 9" key="1">
    <citation type="submission" date="2018-12" db="EMBL/GenBank/DDBJ databases">
        <title>The whole draft genome of Streptomyce luteoverticillatus CGMCC 15060.</title>
        <authorList>
            <person name="Feng Z."/>
            <person name="Chen G."/>
            <person name="Zhang J."/>
            <person name="Zhu H."/>
            <person name="Yu X."/>
            <person name="Zhang W."/>
            <person name="Zhang X."/>
        </authorList>
    </citation>
    <scope>NUCLEOTIDE SEQUENCE [LARGE SCALE GENOMIC DNA]</scope>
    <source>
        <strain evidence="8 9">CGMCC 15060</strain>
    </source>
</reference>
<dbReference type="Proteomes" id="UP000267900">
    <property type="component" value="Chromosome"/>
</dbReference>
<dbReference type="GO" id="GO:0003677">
    <property type="term" value="F:DNA binding"/>
    <property type="evidence" value="ECO:0007669"/>
    <property type="project" value="UniProtKB-UniRule"/>
</dbReference>
<dbReference type="GO" id="GO:0000160">
    <property type="term" value="P:phosphorelay signal transduction system"/>
    <property type="evidence" value="ECO:0007669"/>
    <property type="project" value="UniProtKB-KW"/>
</dbReference>
<gene>
    <name evidence="8" type="ORF">EKH77_16720</name>
</gene>
<dbReference type="AlphaFoldDB" id="A0A3S9PJX5"/>
<dbReference type="PRINTS" id="PR00364">
    <property type="entry name" value="DISEASERSIST"/>
</dbReference>
<dbReference type="SMART" id="SM01043">
    <property type="entry name" value="BTAD"/>
    <property type="match status" value="1"/>
</dbReference>
<dbReference type="InterPro" id="IPR041664">
    <property type="entry name" value="AAA_16"/>
</dbReference>
<dbReference type="InterPro" id="IPR001867">
    <property type="entry name" value="OmpR/PhoB-type_DNA-bd"/>
</dbReference>
<dbReference type="OrthoDB" id="5521887at2"/>
<dbReference type="InterPro" id="IPR016032">
    <property type="entry name" value="Sig_transdc_resp-reg_C-effctor"/>
</dbReference>
<evidence type="ECO:0000256" key="3">
    <source>
        <dbReference type="ARBA" id="ARBA00023015"/>
    </source>
</evidence>
<proteinExistence type="inferred from homology"/>
<evidence type="ECO:0000313" key="8">
    <source>
        <dbReference type="EMBL" id="AZQ72643.1"/>
    </source>
</evidence>